<protein>
    <submittedName>
        <fullName evidence="1">Uncharacterized protein</fullName>
    </submittedName>
</protein>
<organism evidence="1">
    <name type="scientific">Siphoviridae sp. ctXYk3</name>
    <dbReference type="NCBI Taxonomy" id="2827886"/>
    <lineage>
        <taxon>Viruses</taxon>
        <taxon>Duplodnaviria</taxon>
        <taxon>Heunggongvirae</taxon>
        <taxon>Uroviricota</taxon>
        <taxon>Caudoviricetes</taxon>
    </lineage>
</organism>
<name>A0A8S5T4K4_9CAUD</name>
<sequence length="241" mass="27654">MKLKIELTLEDKTISGRVLEQDEDLRGVGAYMTTLIENEDFKICTRNTPQLTDEILFVRGECTNEDDELFKYTFNSTETAKDTYKDIVSLVNKLNGELGGVVDEWGRALFLNYNRNVVSNFLIRPCDTKTEQRKSYDHMKIYISGKITGNKDYIMTFANAEALLKEKFPGATVLNPAEVLLPNLCDWDDYMVICLRLLDKATHIYMLDNWVQSRGACTEHLHALENDIEVLWSDNSPYRGA</sequence>
<dbReference type="EMBL" id="BK032743">
    <property type="protein sequence ID" value="DAF57911.1"/>
    <property type="molecule type" value="Genomic_DNA"/>
</dbReference>
<dbReference type="Pfam" id="PF14359">
    <property type="entry name" value="DUF4406"/>
    <property type="match status" value="1"/>
</dbReference>
<dbReference type="SUPFAM" id="SSF52309">
    <property type="entry name" value="N-(deoxy)ribosyltransferase-like"/>
    <property type="match status" value="1"/>
</dbReference>
<dbReference type="InterPro" id="IPR025518">
    <property type="entry name" value="DUF4406"/>
</dbReference>
<evidence type="ECO:0000313" key="1">
    <source>
        <dbReference type="EMBL" id="DAF57911.1"/>
    </source>
</evidence>
<accession>A0A8S5T4K4</accession>
<reference evidence="1" key="1">
    <citation type="journal article" date="2021" name="Proc. Natl. Acad. Sci. U.S.A.">
        <title>A Catalog of Tens of Thousands of Viruses from Human Metagenomes Reveals Hidden Associations with Chronic Diseases.</title>
        <authorList>
            <person name="Tisza M.J."/>
            <person name="Buck C.B."/>
        </authorList>
    </citation>
    <scope>NUCLEOTIDE SEQUENCE</scope>
    <source>
        <strain evidence="1">CtXYk3</strain>
    </source>
</reference>
<proteinExistence type="predicted"/>